<organism evidence="2 3">
    <name type="scientific">Secundilactobacillus odoratitofui DSM 19909 = JCM 15043</name>
    <dbReference type="NCBI Taxonomy" id="1423776"/>
    <lineage>
        <taxon>Bacteria</taxon>
        <taxon>Bacillati</taxon>
        <taxon>Bacillota</taxon>
        <taxon>Bacilli</taxon>
        <taxon>Lactobacillales</taxon>
        <taxon>Lactobacillaceae</taxon>
        <taxon>Secundilactobacillus</taxon>
    </lineage>
</organism>
<keyword evidence="1" id="KW-0472">Membrane</keyword>
<feature type="transmembrane region" description="Helical" evidence="1">
    <location>
        <begin position="12"/>
        <end position="33"/>
    </location>
</feature>
<protein>
    <submittedName>
        <fullName evidence="2">Uncharacterized protein</fullName>
    </submittedName>
</protein>
<dbReference type="AlphaFoldDB" id="A0A0R1LXA6"/>
<dbReference type="Proteomes" id="UP000051160">
    <property type="component" value="Unassembled WGS sequence"/>
</dbReference>
<keyword evidence="1" id="KW-1133">Transmembrane helix</keyword>
<keyword evidence="1" id="KW-0812">Transmembrane</keyword>
<reference evidence="2 3" key="1">
    <citation type="journal article" date="2015" name="Genome Announc.">
        <title>Expanding the biotechnology potential of lactobacilli through comparative genomics of 213 strains and associated genera.</title>
        <authorList>
            <person name="Sun Z."/>
            <person name="Harris H.M."/>
            <person name="McCann A."/>
            <person name="Guo C."/>
            <person name="Argimon S."/>
            <person name="Zhang W."/>
            <person name="Yang X."/>
            <person name="Jeffery I.B."/>
            <person name="Cooney J.C."/>
            <person name="Kagawa T.F."/>
            <person name="Liu W."/>
            <person name="Song Y."/>
            <person name="Salvetti E."/>
            <person name="Wrobel A."/>
            <person name="Rasinkangas P."/>
            <person name="Parkhill J."/>
            <person name="Rea M.C."/>
            <person name="O'Sullivan O."/>
            <person name="Ritari J."/>
            <person name="Douillard F.P."/>
            <person name="Paul Ross R."/>
            <person name="Yang R."/>
            <person name="Briner A.E."/>
            <person name="Felis G.E."/>
            <person name="de Vos W.M."/>
            <person name="Barrangou R."/>
            <person name="Klaenhammer T.R."/>
            <person name="Caufield P.W."/>
            <person name="Cui Y."/>
            <person name="Zhang H."/>
            <person name="O'Toole P.W."/>
        </authorList>
    </citation>
    <scope>NUCLEOTIDE SEQUENCE [LARGE SCALE GENOMIC DNA]</scope>
    <source>
        <strain evidence="2 3">DSM 19909</strain>
    </source>
</reference>
<sequence>MWYDKSKKGARVLGRTITIIIALVIAIALYLIVHHAVVRRNTKKAQSEALKETTVAIKAVLQQLVAENFIASTPTLLKASVIPDGWGRGVMAFEYLVLIDDVSDEQLPILRQRLNHLLVEFCEAHQVESVVGTQESAFLVTDVWRHTKRIHLGVAYLVNEATVEYIQDLHRLEKNT</sequence>
<evidence type="ECO:0000313" key="2">
    <source>
        <dbReference type="EMBL" id="KRK98259.1"/>
    </source>
</evidence>
<dbReference type="STRING" id="1423776.FD04_GL001239"/>
<evidence type="ECO:0000256" key="1">
    <source>
        <dbReference type="SAM" id="Phobius"/>
    </source>
</evidence>
<name>A0A0R1LXA6_9LACO</name>
<evidence type="ECO:0000313" key="3">
    <source>
        <dbReference type="Proteomes" id="UP000051160"/>
    </source>
</evidence>
<gene>
    <name evidence="2" type="ORF">FD04_GL001239</name>
</gene>
<keyword evidence="3" id="KW-1185">Reference proteome</keyword>
<dbReference type="PATRIC" id="fig|1423776.4.peg.1252"/>
<proteinExistence type="predicted"/>
<dbReference type="EMBL" id="AZEE01000028">
    <property type="protein sequence ID" value="KRK98259.1"/>
    <property type="molecule type" value="Genomic_DNA"/>
</dbReference>
<comment type="caution">
    <text evidence="2">The sequence shown here is derived from an EMBL/GenBank/DDBJ whole genome shotgun (WGS) entry which is preliminary data.</text>
</comment>
<accession>A0A0R1LXA6</accession>